<feature type="domain" description="Metallo-beta-lactamase" evidence="1">
    <location>
        <begin position="21"/>
        <end position="210"/>
    </location>
</feature>
<gene>
    <name evidence="2" type="ORF">BG845_05287</name>
</gene>
<dbReference type="AlphaFoldDB" id="A0A1Y2MN36"/>
<evidence type="ECO:0000313" key="3">
    <source>
        <dbReference type="Proteomes" id="UP000194360"/>
    </source>
</evidence>
<comment type="caution">
    <text evidence="2">The sequence shown here is derived from an EMBL/GenBank/DDBJ whole genome shotgun (WGS) entry which is preliminary data.</text>
</comment>
<dbReference type="PANTHER" id="PTHR43546">
    <property type="entry name" value="UPF0173 METAL-DEPENDENT HYDROLASE MJ1163-RELATED"/>
    <property type="match status" value="1"/>
</dbReference>
<evidence type="ECO:0000313" key="2">
    <source>
        <dbReference type="EMBL" id="OSY36521.1"/>
    </source>
</evidence>
<dbReference type="Proteomes" id="UP000194360">
    <property type="component" value="Unassembled WGS sequence"/>
</dbReference>
<keyword evidence="3" id="KW-1185">Reference proteome</keyword>
<dbReference type="InterPro" id="IPR050114">
    <property type="entry name" value="UPF0173_UPF0282_UlaG_hydrolase"/>
</dbReference>
<dbReference type="RefSeq" id="WP_269462846.1">
    <property type="nucleotide sequence ID" value="NZ_AP018920.1"/>
</dbReference>
<dbReference type="InterPro" id="IPR036866">
    <property type="entry name" value="RibonucZ/Hydroxyglut_hydro"/>
</dbReference>
<dbReference type="EMBL" id="MIGB01000038">
    <property type="protein sequence ID" value="OSY36521.1"/>
    <property type="molecule type" value="Genomic_DNA"/>
</dbReference>
<dbReference type="Pfam" id="PF12706">
    <property type="entry name" value="Lactamase_B_2"/>
    <property type="match status" value="1"/>
</dbReference>
<reference evidence="2 3" key="1">
    <citation type="submission" date="2016-09" db="EMBL/GenBank/DDBJ databases">
        <title>Pseudonocardia autotrophica DSM535, a candidate organism with high potential of specific P450 cytochromes.</title>
        <authorList>
            <person name="Grumaz C."/>
            <person name="Vainshtein Y."/>
            <person name="Kirstahler P."/>
            <person name="Sohn K."/>
        </authorList>
    </citation>
    <scope>NUCLEOTIDE SEQUENCE [LARGE SCALE GENOMIC DNA]</scope>
    <source>
        <strain evidence="2 3">DSM 535</strain>
    </source>
</reference>
<accession>A0A1Y2MN36</accession>
<name>A0A1Y2MN36_PSEAH</name>
<organism evidence="2 3">
    <name type="scientific">Pseudonocardia autotrophica</name>
    <name type="common">Amycolata autotrophica</name>
    <name type="synonym">Nocardia autotrophica</name>
    <dbReference type="NCBI Taxonomy" id="2074"/>
    <lineage>
        <taxon>Bacteria</taxon>
        <taxon>Bacillati</taxon>
        <taxon>Actinomycetota</taxon>
        <taxon>Actinomycetes</taxon>
        <taxon>Pseudonocardiales</taxon>
        <taxon>Pseudonocardiaceae</taxon>
        <taxon>Pseudonocardia</taxon>
    </lineage>
</organism>
<dbReference type="PANTHER" id="PTHR43546:SF3">
    <property type="entry name" value="UPF0173 METAL-DEPENDENT HYDROLASE MJ1163"/>
    <property type="match status" value="1"/>
</dbReference>
<dbReference type="InterPro" id="IPR001279">
    <property type="entry name" value="Metallo-B-lactamas"/>
</dbReference>
<sequence>MDLPETTFLGHSTLRLRMGGRTVLTDPLLTAAVGPLRRMVPAVPTAGLADVDLVLISHLHADHLHLRSLRLLPRDTEIVVPAGAAGWVRRRGVPRVSELAVGETRTFGGLRVTGTPAEHSGHRWGPRLTHGPQADAMGHLLEADGLRVYAAGDTGLFPGLDDVAAQGPIDLAALPVWGWGPSLGPGHLDPSGAAEAVRRLAPKVTLPVHWGTLAVTGLCSVPGRIGGRMRELLVHPPHEFAAAVTAAGLPTRPLVVEPGARVGAPV</sequence>
<dbReference type="Gene3D" id="3.60.15.10">
    <property type="entry name" value="Ribonuclease Z/Hydroxyacylglutathione hydrolase-like"/>
    <property type="match status" value="1"/>
</dbReference>
<keyword evidence="2" id="KW-0378">Hydrolase</keyword>
<dbReference type="STRING" id="2074.BG845_05287"/>
<dbReference type="GO" id="GO:0016787">
    <property type="term" value="F:hydrolase activity"/>
    <property type="evidence" value="ECO:0007669"/>
    <property type="project" value="UniProtKB-KW"/>
</dbReference>
<evidence type="ECO:0000259" key="1">
    <source>
        <dbReference type="Pfam" id="PF12706"/>
    </source>
</evidence>
<protein>
    <submittedName>
        <fullName evidence="2">Metal-dependent hydrolase</fullName>
    </submittedName>
</protein>
<proteinExistence type="predicted"/>
<dbReference type="SUPFAM" id="SSF56281">
    <property type="entry name" value="Metallo-hydrolase/oxidoreductase"/>
    <property type="match status" value="1"/>
</dbReference>